<protein>
    <recommendedName>
        <fullName evidence="1">Spore protein YkvP/CgeB glycosyl transferase-like domain-containing protein</fullName>
    </recommendedName>
</protein>
<evidence type="ECO:0000259" key="1">
    <source>
        <dbReference type="Pfam" id="PF13524"/>
    </source>
</evidence>
<dbReference type="AlphaFoldDB" id="A0A1G2CK99"/>
<dbReference type="InterPro" id="IPR055259">
    <property type="entry name" value="YkvP/CgeB_Glyco_trans-like"/>
</dbReference>
<dbReference type="Pfam" id="PF13524">
    <property type="entry name" value="Glyco_trans_1_2"/>
    <property type="match status" value="1"/>
</dbReference>
<dbReference type="SUPFAM" id="SSF53756">
    <property type="entry name" value="UDP-Glycosyltransferase/glycogen phosphorylase"/>
    <property type="match status" value="1"/>
</dbReference>
<reference evidence="2 3" key="1">
    <citation type="journal article" date="2016" name="Nat. Commun.">
        <title>Thousands of microbial genomes shed light on interconnected biogeochemical processes in an aquifer system.</title>
        <authorList>
            <person name="Anantharaman K."/>
            <person name="Brown C.T."/>
            <person name="Hug L.A."/>
            <person name="Sharon I."/>
            <person name="Castelle C.J."/>
            <person name="Probst A.J."/>
            <person name="Thomas B.C."/>
            <person name="Singh A."/>
            <person name="Wilkins M.J."/>
            <person name="Karaoz U."/>
            <person name="Brodie E.L."/>
            <person name="Williams K.H."/>
            <person name="Hubbard S.S."/>
            <person name="Banfield J.F."/>
        </authorList>
    </citation>
    <scope>NUCLEOTIDE SEQUENCE [LARGE SCALE GENOMIC DNA]</scope>
</reference>
<evidence type="ECO:0000313" key="2">
    <source>
        <dbReference type="EMBL" id="OGZ00848.1"/>
    </source>
</evidence>
<dbReference type="Gene3D" id="3.40.50.2000">
    <property type="entry name" value="Glycogen Phosphorylase B"/>
    <property type="match status" value="1"/>
</dbReference>
<dbReference type="Proteomes" id="UP000178495">
    <property type="component" value="Unassembled WGS sequence"/>
</dbReference>
<accession>A0A1G2CK99</accession>
<organism evidence="2 3">
    <name type="scientific">Candidatus Liptonbacteria bacterium RIFCSPLOWO2_01_FULL_56_20</name>
    <dbReference type="NCBI Taxonomy" id="1798652"/>
    <lineage>
        <taxon>Bacteria</taxon>
        <taxon>Candidatus Liptoniibacteriota</taxon>
    </lineage>
</organism>
<feature type="domain" description="Spore protein YkvP/CgeB glycosyl transferase-like" evidence="1">
    <location>
        <begin position="294"/>
        <end position="392"/>
    </location>
</feature>
<dbReference type="EMBL" id="MHLC01000026">
    <property type="protein sequence ID" value="OGZ00848.1"/>
    <property type="molecule type" value="Genomic_DNA"/>
</dbReference>
<comment type="caution">
    <text evidence="2">The sequence shown here is derived from an EMBL/GenBank/DDBJ whole genome shotgun (WGS) entry which is preliminary data.</text>
</comment>
<evidence type="ECO:0000313" key="3">
    <source>
        <dbReference type="Proteomes" id="UP000178495"/>
    </source>
</evidence>
<dbReference type="STRING" id="1798652.A3A43_02535"/>
<sequence>MRLCFYNPQVADILGLTLFAALFFPGEVGKRKRRMDFLLDVLRDKKYETAIVVDGTVSSIPLSRLGPFFSSSRFVRFFSFLEAYAWCVVNRINPLKQAIIFSFGRLDPKNDFLFGFAFLGKTFLDEEVVERGFFKRFRGAKALHVTHFFDNTGLIANNVKKTGAKIAVAEVNLKNSGYFNAYFGFIDSVCLLRFVLREKYVSKTEFFTRKNKCVALGTLAFFPEANKSTIDHFAFFRTDTLHPMRKVIFDNRSKLRIIDSLIGYQPKPRVKKKGIISLFLSNFGFAGKEYHGFNIVDVFNEYRMFIASEENIGLPSVSVIEGMACGCAYVGLDDPMYADLGMKGGVHYIPYNGTIKDLVKKIEYYQAHEEELRKIAAAGRRLVREHFAKDRVIRDFFEALEVVHRKHISRSSTSDA</sequence>
<name>A0A1G2CK99_9BACT</name>
<proteinExistence type="predicted"/>
<gene>
    <name evidence="2" type="ORF">A3A43_02535</name>
</gene>